<protein>
    <submittedName>
        <fullName evidence="7">Uncharacterized protein</fullName>
    </submittedName>
</protein>
<proteinExistence type="predicted"/>
<dbReference type="InterPro" id="IPR050687">
    <property type="entry name" value="Dynein_IC"/>
</dbReference>
<reference evidence="7" key="1">
    <citation type="submission" date="2021-01" db="EMBL/GenBank/DDBJ databases">
        <authorList>
            <person name="Corre E."/>
            <person name="Pelletier E."/>
            <person name="Niang G."/>
            <person name="Scheremetjew M."/>
            <person name="Finn R."/>
            <person name="Kale V."/>
            <person name="Holt S."/>
            <person name="Cochrane G."/>
            <person name="Meng A."/>
            <person name="Brown T."/>
            <person name="Cohen L."/>
        </authorList>
    </citation>
    <scope>NUCLEOTIDE SEQUENCE</scope>
    <source>
        <strain evidence="7">CCMP281</strain>
    </source>
</reference>
<comment type="subcellular location">
    <subcellularLocation>
        <location evidence="1">Cytoplasm</location>
    </subcellularLocation>
</comment>
<evidence type="ECO:0000313" key="7">
    <source>
        <dbReference type="EMBL" id="CAE0116580.1"/>
    </source>
</evidence>
<dbReference type="GO" id="GO:0045503">
    <property type="term" value="F:dynein light chain binding"/>
    <property type="evidence" value="ECO:0007669"/>
    <property type="project" value="TreeGrafter"/>
</dbReference>
<keyword evidence="4" id="KW-0677">Repeat</keyword>
<dbReference type="GO" id="GO:0045504">
    <property type="term" value="F:dynein heavy chain binding"/>
    <property type="evidence" value="ECO:0007669"/>
    <property type="project" value="TreeGrafter"/>
</dbReference>
<evidence type="ECO:0000256" key="6">
    <source>
        <dbReference type="SAM" id="MobiDB-lite"/>
    </source>
</evidence>
<organism evidence="7">
    <name type="scientific">Haptolina ericina</name>
    <dbReference type="NCBI Taxonomy" id="156174"/>
    <lineage>
        <taxon>Eukaryota</taxon>
        <taxon>Haptista</taxon>
        <taxon>Haptophyta</taxon>
        <taxon>Prymnesiophyceae</taxon>
        <taxon>Prymnesiales</taxon>
        <taxon>Prymnesiaceae</taxon>
        <taxon>Haptolina</taxon>
    </lineage>
</organism>
<evidence type="ECO:0000256" key="5">
    <source>
        <dbReference type="PROSITE-ProRule" id="PRU00221"/>
    </source>
</evidence>
<sequence length="285" mass="31354">MIEGAAAFGFSREDPTVFVAGLETGSLYKGSLIANEERSVNAVLAQRGEVPWSSRAAALMTRVPATHYHRLKLRVEKETVLARGREVTTQSVFGADPDVQVLYQSPITFSYEPHSGPVYEAVFSPFHRNLFLTASTDSSIRLYNLIQNRPVHVTEPCASSIFSVDWSPSRPMVFAAGAADGNLYIYDMKRSKGKPDVTLKVTDDRSAVHSVVFNPRNPDLVATGDAQGFVKIWRLSHFLSHLAPREQQLLDRLATARKDDLTGDSAEGDADEADGEAYAFDDDDS</sequence>
<name>A0A7S3EYX0_9EUKA</name>
<evidence type="ECO:0000256" key="1">
    <source>
        <dbReference type="ARBA" id="ARBA00004496"/>
    </source>
</evidence>
<dbReference type="GO" id="GO:0097014">
    <property type="term" value="C:ciliary plasm"/>
    <property type="evidence" value="ECO:0007669"/>
    <property type="project" value="TreeGrafter"/>
</dbReference>
<keyword evidence="2" id="KW-0963">Cytoplasm</keyword>
<evidence type="ECO:0000256" key="4">
    <source>
        <dbReference type="ARBA" id="ARBA00022737"/>
    </source>
</evidence>
<dbReference type="SMART" id="SM00320">
    <property type="entry name" value="WD40"/>
    <property type="match status" value="3"/>
</dbReference>
<dbReference type="GO" id="GO:0042073">
    <property type="term" value="P:intraciliary transport"/>
    <property type="evidence" value="ECO:0007669"/>
    <property type="project" value="TreeGrafter"/>
</dbReference>
<dbReference type="EMBL" id="HBHX01030998">
    <property type="protein sequence ID" value="CAE0116580.1"/>
    <property type="molecule type" value="Transcribed_RNA"/>
</dbReference>
<gene>
    <name evidence="7" type="ORF">HERI1096_LOCUS17265</name>
</gene>
<evidence type="ECO:0000256" key="2">
    <source>
        <dbReference type="ARBA" id="ARBA00022490"/>
    </source>
</evidence>
<dbReference type="InterPro" id="IPR015943">
    <property type="entry name" value="WD40/YVTN_repeat-like_dom_sf"/>
</dbReference>
<evidence type="ECO:0000256" key="3">
    <source>
        <dbReference type="ARBA" id="ARBA00022574"/>
    </source>
</evidence>
<feature type="repeat" description="WD" evidence="5">
    <location>
        <begin position="111"/>
        <end position="153"/>
    </location>
</feature>
<dbReference type="PANTHER" id="PTHR12442:SF26">
    <property type="entry name" value="CYTOPLASMIC DYNEIN 2 INTERMEDIATE CHAIN 2"/>
    <property type="match status" value="1"/>
</dbReference>
<accession>A0A7S3EYX0</accession>
<dbReference type="SUPFAM" id="SSF50978">
    <property type="entry name" value="WD40 repeat-like"/>
    <property type="match status" value="1"/>
</dbReference>
<dbReference type="InterPro" id="IPR001680">
    <property type="entry name" value="WD40_rpt"/>
</dbReference>
<dbReference type="PROSITE" id="PS50082">
    <property type="entry name" value="WD_REPEATS_2"/>
    <property type="match status" value="1"/>
</dbReference>
<feature type="region of interest" description="Disordered" evidence="6">
    <location>
        <begin position="260"/>
        <end position="285"/>
    </location>
</feature>
<dbReference type="Pfam" id="PF00400">
    <property type="entry name" value="WD40"/>
    <property type="match status" value="3"/>
</dbReference>
<keyword evidence="3 5" id="KW-0853">WD repeat</keyword>
<dbReference type="PANTHER" id="PTHR12442">
    <property type="entry name" value="DYNEIN INTERMEDIATE CHAIN"/>
    <property type="match status" value="1"/>
</dbReference>
<dbReference type="Gene3D" id="2.130.10.10">
    <property type="entry name" value="YVTN repeat-like/Quinoprotein amine dehydrogenase"/>
    <property type="match status" value="1"/>
</dbReference>
<feature type="compositionally biased region" description="Acidic residues" evidence="6">
    <location>
        <begin position="266"/>
        <end position="285"/>
    </location>
</feature>
<dbReference type="GO" id="GO:0005868">
    <property type="term" value="C:cytoplasmic dynein complex"/>
    <property type="evidence" value="ECO:0007669"/>
    <property type="project" value="TreeGrafter"/>
</dbReference>
<dbReference type="InterPro" id="IPR036322">
    <property type="entry name" value="WD40_repeat_dom_sf"/>
</dbReference>
<dbReference type="AlphaFoldDB" id="A0A7S3EYX0"/>